<dbReference type="InterPro" id="IPR037066">
    <property type="entry name" value="Plug_dom_sf"/>
</dbReference>
<organism evidence="6 7">
    <name type="scientific">Asticcacaulis excentricus</name>
    <dbReference type="NCBI Taxonomy" id="78587"/>
    <lineage>
        <taxon>Bacteria</taxon>
        <taxon>Pseudomonadati</taxon>
        <taxon>Pseudomonadota</taxon>
        <taxon>Alphaproteobacteria</taxon>
        <taxon>Caulobacterales</taxon>
        <taxon>Caulobacteraceae</taxon>
        <taxon>Asticcacaulis</taxon>
    </lineage>
</organism>
<evidence type="ECO:0000259" key="5">
    <source>
        <dbReference type="Pfam" id="PF07715"/>
    </source>
</evidence>
<protein>
    <submittedName>
        <fullName evidence="6">TonB-dependent receptor</fullName>
    </submittedName>
</protein>
<geneLocation type="plasmid" evidence="7">
    <name>pasem-1 dna</name>
</geneLocation>
<keyword evidence="4" id="KW-0732">Signal</keyword>
<dbReference type="EMBL" id="AP018829">
    <property type="protein sequence ID" value="BBF82547.1"/>
    <property type="molecule type" value="Genomic_DNA"/>
</dbReference>
<accession>A0A3G9G6U5</accession>
<evidence type="ECO:0000256" key="3">
    <source>
        <dbReference type="ARBA" id="ARBA00023237"/>
    </source>
</evidence>
<name>A0A3G9G6U5_9CAUL</name>
<sequence>MFSASLLALSTASAALAQNAPAQPAAKADDVQEVIVVGARRAEQSAINRKKKAATTQDSIVADDVGNFPDKNIGDAIARIAGVALDVSDSGEPGGFAIRGQSADLIRVEVDGMSMLATNSQDGRSVTGLADMSSDLIKSVDVVKGQTADMTPGGVGGTVRIEQRSGLDFAKPLYKFNLQYQQTSLDGGWSPRANIVATRKFLGGRLGLLFNLTYDQQVNVSDIARVSNSSAGYIPLGDYDNSPEKSFTQAFDPIAAAVTTKSGCAALSTVQGINSRLNCYAQWEDFFPSLPRFSREYRDDRTTSLQLRADYRVNDNLTVFFAYNPNIRDFKNTAYNLQIASPTGTTNTSGVLTSANVNNVKVNENHFVTQYDMIRGTAAGNVSSLVWDSQVRNLHRITEQHYVQAGADWKWNNWIAKGRIQYAASKADRQDDTIKIFAQLPSVTFKMVPESGLWTYEAPASVNIFSPSSYYPVAASNGLSATSAMEYTPFYDENSEWNYQLDVTRNFDNFGPIKTVKFGIQQRERHNQTWRYDGFQIKPGVTLYHARSLDVVRWCNPATAPASAPCVFGTTPIPTTTLTNVPYKNHTLTQAQYNSIIDSAVVRLPGATYFNGVADRGNLLESWMVPNFDTFYNLLSQYADLSGHNSDCLFRCLASDGKVYERPTYSTEEGTTSAYLMTDFETRLFGVEVLGNVGVRYQKVSVQAAPSIVFYDRDAVAITGTNTTTGLPTKGYQLADTFVSRRVGNVDRTSEDFLPSLNLAAWPIEDQLAVRFSIAKQRARPTMTNLTGTSASSCYKVDPTDREALEAFLAQNPGAFDDGDSTTDDGSSDDNFLANQFINRCTGRIGNPELKGYEAITQNLSVEWYPNKDSQFSVTAYSIDVKTGRPEEVTLSGYELEGNTYTVATYKDGEGGLKFSGLEIAGRTAFSFLPGLLRYTGGGFNYTSSEASGATSDYDYFSGKYMPPKSQSKTVYNINLWYDDGRLNARVAYQWRDDYYSQISAQSVNRIPTGYGIDGTTTTTAYFKTVHPVFKTGAQLLDARASYKLNPKLQFFIEGKNLLNDTITRYAPEDYIDLSDSDTPYVYDQVFNGRRIYVGIITTF</sequence>
<evidence type="ECO:0000256" key="1">
    <source>
        <dbReference type="ARBA" id="ARBA00004442"/>
    </source>
</evidence>
<dbReference type="GO" id="GO:0009279">
    <property type="term" value="C:cell outer membrane"/>
    <property type="evidence" value="ECO:0007669"/>
    <property type="project" value="UniProtKB-SubCell"/>
</dbReference>
<dbReference type="PANTHER" id="PTHR40980:SF4">
    <property type="entry name" value="TONB-DEPENDENT RECEPTOR-LIKE BETA-BARREL DOMAIN-CONTAINING PROTEIN"/>
    <property type="match status" value="1"/>
</dbReference>
<dbReference type="InterPro" id="IPR012910">
    <property type="entry name" value="Plug_dom"/>
</dbReference>
<dbReference type="AlphaFoldDB" id="A0A3G9G6U5"/>
<evidence type="ECO:0000313" key="6">
    <source>
        <dbReference type="EMBL" id="BBF82547.1"/>
    </source>
</evidence>
<feature type="signal peptide" evidence="4">
    <location>
        <begin position="1"/>
        <end position="17"/>
    </location>
</feature>
<comment type="subcellular location">
    <subcellularLocation>
        <location evidence="1">Cell outer membrane</location>
    </subcellularLocation>
</comment>
<dbReference type="Gene3D" id="2.40.170.20">
    <property type="entry name" value="TonB-dependent receptor, beta-barrel domain"/>
    <property type="match status" value="1"/>
</dbReference>
<dbReference type="InterPro" id="IPR010104">
    <property type="entry name" value="TonB_rcpt_bac"/>
</dbReference>
<dbReference type="Proteomes" id="UP000278756">
    <property type="component" value="Plasmid pASEM-1"/>
</dbReference>
<dbReference type="Gene3D" id="2.170.130.10">
    <property type="entry name" value="TonB-dependent receptor, plug domain"/>
    <property type="match status" value="1"/>
</dbReference>
<dbReference type="PANTHER" id="PTHR40980">
    <property type="entry name" value="PLUG DOMAIN-CONTAINING PROTEIN"/>
    <property type="match status" value="1"/>
</dbReference>
<dbReference type="Pfam" id="PF07715">
    <property type="entry name" value="Plug"/>
    <property type="match status" value="1"/>
</dbReference>
<proteinExistence type="predicted"/>
<dbReference type="NCBIfam" id="TIGR01782">
    <property type="entry name" value="TonB-Xanth-Caul"/>
    <property type="match status" value="1"/>
</dbReference>
<reference evidence="7" key="1">
    <citation type="journal article" date="2017" name="Biotechnol. Biofuels">
        <title>Evaluation of environmental bacterial communities as a factor affecting the growth of duckweed Lemna minor.</title>
        <authorList>
            <person name="Ishizawa H."/>
            <person name="Kuroda M."/>
            <person name="Morikawa M."/>
            <person name="Ike M."/>
        </authorList>
    </citation>
    <scope>NUCLEOTIDE SEQUENCE [LARGE SCALE GENOMIC DNA]</scope>
    <source>
        <strain evidence="7">M6</strain>
    </source>
</reference>
<evidence type="ECO:0000313" key="7">
    <source>
        <dbReference type="Proteomes" id="UP000278756"/>
    </source>
</evidence>
<keyword evidence="2" id="KW-0472">Membrane</keyword>
<feature type="domain" description="TonB-dependent receptor plug" evidence="5">
    <location>
        <begin position="50"/>
        <end position="158"/>
    </location>
</feature>
<dbReference type="SUPFAM" id="SSF56935">
    <property type="entry name" value="Porins"/>
    <property type="match status" value="1"/>
</dbReference>
<keyword evidence="3" id="KW-0998">Cell outer membrane</keyword>
<keyword evidence="6" id="KW-0614">Plasmid</keyword>
<reference evidence="7" key="2">
    <citation type="journal article" date="2017" name="Plant Physiol. Biochem.">
        <title>Differential oxidative and antioxidative response of duckweed Lemna minor toward plant growth promoting/inhibiting bacteria.</title>
        <authorList>
            <person name="Ishizawa H."/>
            <person name="Kuroda M."/>
            <person name="Morikawa M."/>
            <person name="Ike M."/>
        </authorList>
    </citation>
    <scope>NUCLEOTIDE SEQUENCE [LARGE SCALE GENOMIC DNA]</scope>
    <source>
        <strain evidence="7">M6</strain>
    </source>
</reference>
<evidence type="ECO:0000256" key="4">
    <source>
        <dbReference type="SAM" id="SignalP"/>
    </source>
</evidence>
<keyword evidence="6" id="KW-0675">Receptor</keyword>
<feature type="chain" id="PRO_5018224253" evidence="4">
    <location>
        <begin position="18"/>
        <end position="1100"/>
    </location>
</feature>
<dbReference type="InterPro" id="IPR036942">
    <property type="entry name" value="Beta-barrel_TonB_sf"/>
</dbReference>
<gene>
    <name evidence="6" type="ORF">EM6_3188</name>
</gene>
<evidence type="ECO:0000256" key="2">
    <source>
        <dbReference type="ARBA" id="ARBA00023136"/>
    </source>
</evidence>